<dbReference type="InterPro" id="IPR050832">
    <property type="entry name" value="Bact_Acetyltransf"/>
</dbReference>
<dbReference type="InterPro" id="IPR000182">
    <property type="entry name" value="GNAT_dom"/>
</dbReference>
<dbReference type="Pfam" id="PF00583">
    <property type="entry name" value="Acetyltransf_1"/>
    <property type="match status" value="1"/>
</dbReference>
<comment type="caution">
    <text evidence="4">The sequence shown here is derived from an EMBL/GenBank/DDBJ whole genome shotgun (WGS) entry which is preliminary data.</text>
</comment>
<feature type="domain" description="N-acetyltransferase" evidence="3">
    <location>
        <begin position="1"/>
        <end position="170"/>
    </location>
</feature>
<keyword evidence="2 4" id="KW-0012">Acyltransferase</keyword>
<keyword evidence="5" id="KW-1185">Reference proteome</keyword>
<proteinExistence type="predicted"/>
<dbReference type="InterPro" id="IPR016181">
    <property type="entry name" value="Acyl_CoA_acyltransferase"/>
</dbReference>
<dbReference type="CDD" id="cd04301">
    <property type="entry name" value="NAT_SF"/>
    <property type="match status" value="1"/>
</dbReference>
<dbReference type="RefSeq" id="WP_413280537.1">
    <property type="nucleotide sequence ID" value="NZ_JBHFNT010000241.1"/>
</dbReference>
<dbReference type="PROSITE" id="PS51186">
    <property type="entry name" value="GNAT"/>
    <property type="match status" value="1"/>
</dbReference>
<evidence type="ECO:0000256" key="1">
    <source>
        <dbReference type="ARBA" id="ARBA00022679"/>
    </source>
</evidence>
<evidence type="ECO:0000313" key="4">
    <source>
        <dbReference type="EMBL" id="MFB2838215.1"/>
    </source>
</evidence>
<dbReference type="Proteomes" id="UP001576780">
    <property type="component" value="Unassembled WGS sequence"/>
</dbReference>
<accession>A0ABV4WT10</accession>
<keyword evidence="1 4" id="KW-0808">Transferase</keyword>
<dbReference type="EC" id="2.3.-.-" evidence="4"/>
<sequence length="170" mass="19558">MDIKPLSYQTLEEAIALVDKIFPYQKDSMYENARIAFSASLEKNNPLSKSLLEQMQIMEANYWVSIDENLGKVIGTTGLYTYAEDEAEAYWLGYTCVDPDFRGQRIGAKLVDFAIEKAREAGKKFLRLYTSTFPDQAVAQILYEKRGLRIIGEEQIEGSKFKKIYRELKL</sequence>
<evidence type="ECO:0000313" key="5">
    <source>
        <dbReference type="Proteomes" id="UP001576780"/>
    </source>
</evidence>
<name>A0ABV4WT10_9CYAN</name>
<dbReference type="EMBL" id="JBHFNT010000241">
    <property type="protein sequence ID" value="MFB2838215.1"/>
    <property type="molecule type" value="Genomic_DNA"/>
</dbReference>
<organism evidence="4 5">
    <name type="scientific">Floridaenema evergladense BLCC-F167</name>
    <dbReference type="NCBI Taxonomy" id="3153639"/>
    <lineage>
        <taxon>Bacteria</taxon>
        <taxon>Bacillati</taxon>
        <taxon>Cyanobacteriota</taxon>
        <taxon>Cyanophyceae</taxon>
        <taxon>Oscillatoriophycideae</taxon>
        <taxon>Aerosakkonematales</taxon>
        <taxon>Aerosakkonemataceae</taxon>
        <taxon>Floridanema</taxon>
        <taxon>Floridanema evergladense</taxon>
    </lineage>
</organism>
<protein>
    <submittedName>
        <fullName evidence="4">GNAT family N-acetyltransferase</fullName>
        <ecNumber evidence="4">2.3.-.-</ecNumber>
    </submittedName>
</protein>
<evidence type="ECO:0000256" key="2">
    <source>
        <dbReference type="ARBA" id="ARBA00023315"/>
    </source>
</evidence>
<gene>
    <name evidence="4" type="ORF">ACE1CA_27270</name>
</gene>
<evidence type="ECO:0000259" key="3">
    <source>
        <dbReference type="PROSITE" id="PS51186"/>
    </source>
</evidence>
<reference evidence="4 5" key="1">
    <citation type="submission" date="2024-09" db="EMBL/GenBank/DDBJ databases">
        <title>Floridaenema gen nov. (Aerosakkonemataceae, Aerosakkonematales ord. nov., Cyanobacteria) from benthic tropical and subtropical fresh waters, with the description of four new species.</title>
        <authorList>
            <person name="Moretto J.A."/>
            <person name="Berthold D.E."/>
            <person name="Lefler F.W."/>
            <person name="Huang I.-S."/>
            <person name="Laughinghouse H. IV."/>
        </authorList>
    </citation>
    <scope>NUCLEOTIDE SEQUENCE [LARGE SCALE GENOMIC DNA]</scope>
    <source>
        <strain evidence="4 5">BLCC-F167</strain>
    </source>
</reference>
<dbReference type="Gene3D" id="3.40.630.30">
    <property type="match status" value="1"/>
</dbReference>
<dbReference type="PANTHER" id="PTHR43877">
    <property type="entry name" value="AMINOALKYLPHOSPHONATE N-ACETYLTRANSFERASE-RELATED-RELATED"/>
    <property type="match status" value="1"/>
</dbReference>
<dbReference type="SUPFAM" id="SSF55729">
    <property type="entry name" value="Acyl-CoA N-acyltransferases (Nat)"/>
    <property type="match status" value="1"/>
</dbReference>
<dbReference type="GO" id="GO:0016746">
    <property type="term" value="F:acyltransferase activity"/>
    <property type="evidence" value="ECO:0007669"/>
    <property type="project" value="UniProtKB-KW"/>
</dbReference>